<reference evidence="1 2" key="1">
    <citation type="submission" date="2024-01" db="EMBL/GenBank/DDBJ databases">
        <title>The genomes of 5 underutilized Papilionoideae crops provide insights into root nodulation and disease resistance.</title>
        <authorList>
            <person name="Yuan L."/>
        </authorList>
    </citation>
    <scope>NUCLEOTIDE SEQUENCE [LARGE SCALE GENOMIC DNA]</scope>
    <source>
        <strain evidence="1">LY-2023</strain>
        <tissue evidence="1">Leaf</tissue>
    </source>
</reference>
<dbReference type="Proteomes" id="UP001359559">
    <property type="component" value="Unassembled WGS sequence"/>
</dbReference>
<dbReference type="PANTHER" id="PTHR43096:SF26">
    <property type="entry name" value="CR-TYPE DOMAIN-CONTAINING PROTEIN"/>
    <property type="match status" value="1"/>
</dbReference>
<dbReference type="EMBL" id="JAYKXN010000002">
    <property type="protein sequence ID" value="KAK7308775.1"/>
    <property type="molecule type" value="Genomic_DNA"/>
</dbReference>
<dbReference type="AlphaFoldDB" id="A0AAN9K0L0"/>
<dbReference type="Gene3D" id="6.20.20.10">
    <property type="match status" value="1"/>
</dbReference>
<evidence type="ECO:0000313" key="2">
    <source>
        <dbReference type="Proteomes" id="UP001359559"/>
    </source>
</evidence>
<name>A0AAN9K0L0_CLITE</name>
<protein>
    <recommendedName>
        <fullName evidence="3">Chaperone DnaJ C-terminal domain-containing protein</fullName>
    </recommendedName>
</protein>
<gene>
    <name evidence="1" type="ORF">RJT34_04999</name>
</gene>
<organism evidence="1 2">
    <name type="scientific">Clitoria ternatea</name>
    <name type="common">Butterfly pea</name>
    <dbReference type="NCBI Taxonomy" id="43366"/>
    <lineage>
        <taxon>Eukaryota</taxon>
        <taxon>Viridiplantae</taxon>
        <taxon>Streptophyta</taxon>
        <taxon>Embryophyta</taxon>
        <taxon>Tracheophyta</taxon>
        <taxon>Spermatophyta</taxon>
        <taxon>Magnoliopsida</taxon>
        <taxon>eudicotyledons</taxon>
        <taxon>Gunneridae</taxon>
        <taxon>Pentapetalae</taxon>
        <taxon>rosids</taxon>
        <taxon>fabids</taxon>
        <taxon>Fabales</taxon>
        <taxon>Fabaceae</taxon>
        <taxon>Papilionoideae</taxon>
        <taxon>50 kb inversion clade</taxon>
        <taxon>NPAAA clade</taxon>
        <taxon>indigoferoid/millettioid clade</taxon>
        <taxon>Phaseoleae</taxon>
        <taxon>Clitoria</taxon>
    </lineage>
</organism>
<proteinExistence type="predicted"/>
<dbReference type="PANTHER" id="PTHR43096">
    <property type="entry name" value="DNAJ HOMOLOG 1, MITOCHONDRIAL-RELATED"/>
    <property type="match status" value="1"/>
</dbReference>
<dbReference type="GO" id="GO:0051082">
    <property type="term" value="F:unfolded protein binding"/>
    <property type="evidence" value="ECO:0007669"/>
    <property type="project" value="TreeGrafter"/>
</dbReference>
<comment type="caution">
    <text evidence="1">The sequence shown here is derived from an EMBL/GenBank/DDBJ whole genome shotgun (WGS) entry which is preliminary data.</text>
</comment>
<keyword evidence="2" id="KW-1185">Reference proteome</keyword>
<dbReference type="GO" id="GO:0042026">
    <property type="term" value="P:protein refolding"/>
    <property type="evidence" value="ECO:0007669"/>
    <property type="project" value="TreeGrafter"/>
</dbReference>
<evidence type="ECO:0000313" key="1">
    <source>
        <dbReference type="EMBL" id="KAK7308775.1"/>
    </source>
</evidence>
<dbReference type="InterPro" id="IPR036410">
    <property type="entry name" value="HSP_DnaJ_Cys-rich_dom_sf"/>
</dbReference>
<accession>A0AAN9K0L0</accession>
<evidence type="ECO:0008006" key="3">
    <source>
        <dbReference type="Google" id="ProtNLM"/>
    </source>
</evidence>
<dbReference type="GO" id="GO:0009535">
    <property type="term" value="C:chloroplast thylakoid membrane"/>
    <property type="evidence" value="ECO:0007669"/>
    <property type="project" value="TreeGrafter"/>
</dbReference>
<sequence length="150" mass="16373">MEDQPSGVDPFDLFDTFFGRADELFGDGNKGGINFNFRNNRNLGCDIRGRLKFPVSRHVISVTAQELNQVIALNNAEIVVAGGEMKSQRIPFGMMSQCGGLGKMITDHCRKCDGSGQVKSKQTMEVAIPPGDTMQIQGEGNFDEKRLAAS</sequence>
<dbReference type="SUPFAM" id="SSF57938">
    <property type="entry name" value="DnaJ/Hsp40 cysteine-rich domain"/>
    <property type="match status" value="1"/>
</dbReference>